<dbReference type="Pfam" id="PF12974">
    <property type="entry name" value="Phosphonate-bd"/>
    <property type="match status" value="1"/>
</dbReference>
<protein>
    <submittedName>
        <fullName evidence="4">Phosphonate transport system substrate-binding protein</fullName>
    </submittedName>
</protein>
<sequence length="343" mass="34125">MAHRSLVGAAALAAASAFALAGCGASSAGGNSAGGSPSGSSSGGGACAGTSTASASAPKSLTLALVPSGNANQLVQTVKPLTDALTKSLGIPVKGVITEDYQAAVEAIGANQAQIGMLPSLQMSQACQRYGAVPSLQSVRAGKSTYAAQFFTNDPNKFCTTTPVKGANGMLYCNGTQSGNGPAGLSSLSKVKGASITLLQPASPAGYIFPVAALKAAGISLSDLKVTQVTANDAAIQSVYNGDSQVGASYWDARTVVVKSDPNVGQKVVVFALTNEIPNDGVSLSSKLSPAWQTKIKDALLAYAATPAGKNALNAIYQITGLAPANASALDQTQQVANSIGVN</sequence>
<evidence type="ECO:0000256" key="3">
    <source>
        <dbReference type="SAM" id="SignalP"/>
    </source>
</evidence>
<keyword evidence="2 3" id="KW-0732">Signal</keyword>
<dbReference type="NCBIfam" id="TIGR01098">
    <property type="entry name" value="3A0109s03R"/>
    <property type="match status" value="1"/>
</dbReference>
<dbReference type="PANTHER" id="PTHR35841">
    <property type="entry name" value="PHOSPHONATES-BINDING PERIPLASMIC PROTEIN"/>
    <property type="match status" value="1"/>
</dbReference>
<dbReference type="Proteomes" id="UP000318297">
    <property type="component" value="Unassembled WGS sequence"/>
</dbReference>
<evidence type="ECO:0000256" key="2">
    <source>
        <dbReference type="ARBA" id="ARBA00022729"/>
    </source>
</evidence>
<dbReference type="Gene3D" id="3.40.190.10">
    <property type="entry name" value="Periplasmic binding protein-like II"/>
    <property type="match status" value="2"/>
</dbReference>
<comment type="caution">
    <text evidence="4">The sequence shown here is derived from an EMBL/GenBank/DDBJ whole genome shotgun (WGS) entry which is preliminary data.</text>
</comment>
<proteinExistence type="inferred from homology"/>
<reference evidence="4 5" key="1">
    <citation type="submission" date="2019-06" db="EMBL/GenBank/DDBJ databases">
        <title>Sequencing the genomes of 1000 actinobacteria strains.</title>
        <authorList>
            <person name="Klenk H.-P."/>
        </authorList>
    </citation>
    <scope>NUCLEOTIDE SEQUENCE [LARGE SCALE GENOMIC DNA]</scope>
    <source>
        <strain evidence="4 5">DSM 19560</strain>
    </source>
</reference>
<dbReference type="PROSITE" id="PS51257">
    <property type="entry name" value="PROKAR_LIPOPROTEIN"/>
    <property type="match status" value="1"/>
</dbReference>
<dbReference type="OrthoDB" id="5139702at2"/>
<accession>A0A561EA87</accession>
<dbReference type="EMBL" id="VIVQ01000001">
    <property type="protein sequence ID" value="TWE12497.1"/>
    <property type="molecule type" value="Genomic_DNA"/>
</dbReference>
<evidence type="ECO:0000256" key="1">
    <source>
        <dbReference type="ARBA" id="ARBA00007162"/>
    </source>
</evidence>
<organism evidence="4 5">
    <name type="scientific">Rudaeicoccus suwonensis</name>
    <dbReference type="NCBI Taxonomy" id="657409"/>
    <lineage>
        <taxon>Bacteria</taxon>
        <taxon>Bacillati</taxon>
        <taxon>Actinomycetota</taxon>
        <taxon>Actinomycetes</taxon>
        <taxon>Micrococcales</taxon>
        <taxon>Dermacoccaceae</taxon>
        <taxon>Rudaeicoccus</taxon>
    </lineage>
</organism>
<dbReference type="PANTHER" id="PTHR35841:SF1">
    <property type="entry name" value="PHOSPHONATES-BINDING PERIPLASMIC PROTEIN"/>
    <property type="match status" value="1"/>
</dbReference>
<dbReference type="GO" id="GO:0055085">
    <property type="term" value="P:transmembrane transport"/>
    <property type="evidence" value="ECO:0007669"/>
    <property type="project" value="InterPro"/>
</dbReference>
<name>A0A561EA87_9MICO</name>
<evidence type="ECO:0000313" key="5">
    <source>
        <dbReference type="Proteomes" id="UP000318297"/>
    </source>
</evidence>
<gene>
    <name evidence="4" type="ORF">BKA23_1309</name>
</gene>
<dbReference type="InterPro" id="IPR005770">
    <property type="entry name" value="PhnD"/>
</dbReference>
<feature type="signal peptide" evidence="3">
    <location>
        <begin position="1"/>
        <end position="21"/>
    </location>
</feature>
<dbReference type="AlphaFoldDB" id="A0A561EA87"/>
<evidence type="ECO:0000313" key="4">
    <source>
        <dbReference type="EMBL" id="TWE12497.1"/>
    </source>
</evidence>
<dbReference type="SUPFAM" id="SSF53850">
    <property type="entry name" value="Periplasmic binding protein-like II"/>
    <property type="match status" value="1"/>
</dbReference>
<keyword evidence="5" id="KW-1185">Reference proteome</keyword>
<dbReference type="GO" id="GO:0043190">
    <property type="term" value="C:ATP-binding cassette (ABC) transporter complex"/>
    <property type="evidence" value="ECO:0007669"/>
    <property type="project" value="InterPro"/>
</dbReference>
<comment type="similarity">
    <text evidence="1">Belongs to the phosphate/phosphite/phosphonate binding protein family.</text>
</comment>
<dbReference type="RefSeq" id="WP_145226555.1">
    <property type="nucleotide sequence ID" value="NZ_VIVQ01000001.1"/>
</dbReference>
<feature type="chain" id="PRO_5039159677" evidence="3">
    <location>
        <begin position="22"/>
        <end position="343"/>
    </location>
</feature>